<evidence type="ECO:0000259" key="3">
    <source>
        <dbReference type="Pfam" id="PF12047"/>
    </source>
</evidence>
<dbReference type="Proteomes" id="UP000565441">
    <property type="component" value="Unassembled WGS sequence"/>
</dbReference>
<dbReference type="InterPro" id="IPR022702">
    <property type="entry name" value="Cytosine_MeTrfase1_RFD"/>
</dbReference>
<dbReference type="Pfam" id="PF12047">
    <property type="entry name" value="DNMT1-RFD"/>
    <property type="match status" value="1"/>
</dbReference>
<reference evidence="4 5" key="1">
    <citation type="journal article" date="2020" name="ISME J.">
        <title>Uncovering the hidden diversity of litter-decomposition mechanisms in mushroom-forming fungi.</title>
        <authorList>
            <person name="Floudas D."/>
            <person name="Bentzer J."/>
            <person name="Ahren D."/>
            <person name="Johansson T."/>
            <person name="Persson P."/>
            <person name="Tunlid A."/>
        </authorList>
    </citation>
    <scope>NUCLEOTIDE SEQUENCE [LARGE SCALE GENOMIC DNA]</scope>
    <source>
        <strain evidence="4 5">CBS 661.87</strain>
    </source>
</reference>
<evidence type="ECO:0000256" key="1">
    <source>
        <dbReference type="ARBA" id="ARBA00004123"/>
    </source>
</evidence>
<sequence>MMHLAYRTPNDRSVSTYIPTAAFYVDRGGDLENVHLLLAGEDPLLGEDADADQDDSKPIRVLTDFCGFEAAGFAFPYVANEEDEGQEDEDGGGDGEKYVRLGAILRCTFDCTQANDPVYIETQFAWYILKAPAPSYAPYFQHFFTPWRIAQMVVSTALQAILEIQGTVNEYDDPEKLKASPLIRHILRKATPASTSRPTR</sequence>
<keyword evidence="5" id="KW-1185">Reference proteome</keyword>
<dbReference type="GO" id="GO:0005634">
    <property type="term" value="C:nucleus"/>
    <property type="evidence" value="ECO:0007669"/>
    <property type="project" value="UniProtKB-SubCell"/>
</dbReference>
<dbReference type="EMBL" id="JAACJP010000057">
    <property type="protein sequence ID" value="KAF5369118.1"/>
    <property type="molecule type" value="Genomic_DNA"/>
</dbReference>
<comment type="caution">
    <text evidence="4">The sequence shown here is derived from an EMBL/GenBank/DDBJ whole genome shotgun (WGS) entry which is preliminary data.</text>
</comment>
<evidence type="ECO:0000256" key="2">
    <source>
        <dbReference type="ARBA" id="ARBA00023242"/>
    </source>
</evidence>
<evidence type="ECO:0000313" key="4">
    <source>
        <dbReference type="EMBL" id="KAF5369118.1"/>
    </source>
</evidence>
<dbReference type="OrthoDB" id="5376140at2759"/>
<feature type="domain" description="RFTS" evidence="3">
    <location>
        <begin position="81"/>
        <end position="155"/>
    </location>
</feature>
<gene>
    <name evidence="4" type="ORF">D9615_010442</name>
</gene>
<keyword evidence="2" id="KW-0539">Nucleus</keyword>
<comment type="subcellular location">
    <subcellularLocation>
        <location evidence="1">Nucleus</location>
    </subcellularLocation>
</comment>
<proteinExistence type="predicted"/>
<accession>A0A8H5GQB4</accession>
<protein>
    <recommendedName>
        <fullName evidence="3">RFTS domain-containing protein</fullName>
    </recommendedName>
</protein>
<dbReference type="AlphaFoldDB" id="A0A8H5GQB4"/>
<name>A0A8H5GQB4_9AGAR</name>
<organism evidence="4 5">
    <name type="scientific">Tricholomella constricta</name>
    <dbReference type="NCBI Taxonomy" id="117010"/>
    <lineage>
        <taxon>Eukaryota</taxon>
        <taxon>Fungi</taxon>
        <taxon>Dikarya</taxon>
        <taxon>Basidiomycota</taxon>
        <taxon>Agaricomycotina</taxon>
        <taxon>Agaricomycetes</taxon>
        <taxon>Agaricomycetidae</taxon>
        <taxon>Agaricales</taxon>
        <taxon>Tricholomatineae</taxon>
        <taxon>Lyophyllaceae</taxon>
        <taxon>Tricholomella</taxon>
    </lineage>
</organism>
<evidence type="ECO:0000313" key="5">
    <source>
        <dbReference type="Proteomes" id="UP000565441"/>
    </source>
</evidence>